<dbReference type="InterPro" id="IPR052789">
    <property type="entry name" value="SSUH2_homolog"/>
</dbReference>
<reference evidence="1" key="1">
    <citation type="submission" date="2009-08" db="EMBL/GenBank/DDBJ databases">
        <title>Annotation of Salpingoeca rosetta.</title>
        <authorList>
            <consortium name="The Broad Institute Genome Sequencing Platform"/>
            <person name="Russ C."/>
            <person name="Cuomo C."/>
            <person name="Burger G."/>
            <person name="Gray M.W."/>
            <person name="Holland P.W.H."/>
            <person name="King N."/>
            <person name="Lang F.B.F."/>
            <person name="Roger A.J."/>
            <person name="Ruiz-Trillo I."/>
            <person name="Young S.K."/>
            <person name="Zeng Q."/>
            <person name="Gargeya S."/>
            <person name="Alvarado L."/>
            <person name="Berlin A."/>
            <person name="Chapman S.B."/>
            <person name="Chen Z."/>
            <person name="Freedman E."/>
            <person name="Gellesch M."/>
            <person name="Goldberg J."/>
            <person name="Griggs A."/>
            <person name="Gujja S."/>
            <person name="Heilman E."/>
            <person name="Heiman D."/>
            <person name="Howarth C."/>
            <person name="Mehta T."/>
            <person name="Neiman D."/>
            <person name="Pearson M."/>
            <person name="Roberts A."/>
            <person name="Saif S."/>
            <person name="Shea T."/>
            <person name="Shenoy N."/>
            <person name="Sisk P."/>
            <person name="Stolte C."/>
            <person name="Sykes S."/>
            <person name="White J."/>
            <person name="Yandava C."/>
            <person name="Haas B."/>
            <person name="Nusbaum C."/>
            <person name="Birren B."/>
        </authorList>
    </citation>
    <scope>NUCLEOTIDE SEQUENCE [LARGE SCALE GENOMIC DNA]</scope>
    <source>
        <strain evidence="1">ATCC 50818</strain>
    </source>
</reference>
<keyword evidence="2" id="KW-1185">Reference proteome</keyword>
<accession>F2USW7</accession>
<dbReference type="GeneID" id="16068284"/>
<proteinExistence type="predicted"/>
<dbReference type="eggNOG" id="KOG2813">
    <property type="taxonomic scope" value="Eukaryota"/>
</dbReference>
<dbReference type="EMBL" id="GL832996">
    <property type="protein sequence ID" value="EGD81226.1"/>
    <property type="molecule type" value="Genomic_DNA"/>
</dbReference>
<evidence type="ECO:0000313" key="2">
    <source>
        <dbReference type="Proteomes" id="UP000007799"/>
    </source>
</evidence>
<dbReference type="Proteomes" id="UP000007799">
    <property type="component" value="Unassembled WGS sequence"/>
</dbReference>
<dbReference type="PANTHER" id="PTHR48465">
    <property type="entry name" value="PROTEIN SSUH2 HOMOLOG"/>
    <property type="match status" value="1"/>
</dbReference>
<dbReference type="AlphaFoldDB" id="F2USW7"/>
<dbReference type="InParanoid" id="F2USW7"/>
<organism evidence="2">
    <name type="scientific">Salpingoeca rosetta (strain ATCC 50818 / BSB-021)</name>
    <dbReference type="NCBI Taxonomy" id="946362"/>
    <lineage>
        <taxon>Eukaryota</taxon>
        <taxon>Choanoflagellata</taxon>
        <taxon>Craspedida</taxon>
        <taxon>Salpingoecidae</taxon>
        <taxon>Salpingoeca</taxon>
    </lineage>
</organism>
<dbReference type="PANTHER" id="PTHR48465:SF1">
    <property type="entry name" value="PROTEIN SSUH2 HOMOLOG"/>
    <property type="match status" value="1"/>
</dbReference>
<dbReference type="OrthoDB" id="3355217at2759"/>
<sequence length="223" mass="24136">MPTLNRRASTAIGSVKSAATAAQAEAGYGAGSAMVRRSFAFVTATAAALAPRAKRAIVASEVDVFAVRSALATDRFGLHCCGTPCPVCRCAGQLKVSLRLSVTRSVISSDHVADRAIPGHHIDAAAGQIVFDEHAQQVNAVSRFPSSDINDTSRLLISKHRVDAAAAQARILRQRHTISAIPVHEIRYLYRGKERTFWIFGHDHRVHVTDYPARFCFGMCTLL</sequence>
<protein>
    <submittedName>
        <fullName evidence="1">Uncharacterized protein</fullName>
    </submittedName>
</protein>
<gene>
    <name evidence="1" type="ORF">PTSG_11263</name>
</gene>
<dbReference type="KEGG" id="sre:PTSG_11263"/>
<dbReference type="RefSeq" id="XP_004987760.1">
    <property type="nucleotide sequence ID" value="XM_004987703.1"/>
</dbReference>
<name>F2USW7_SALR5</name>
<evidence type="ECO:0000313" key="1">
    <source>
        <dbReference type="EMBL" id="EGD81226.1"/>
    </source>
</evidence>